<dbReference type="Pfam" id="PF05985">
    <property type="entry name" value="EutC"/>
    <property type="match status" value="1"/>
</dbReference>
<dbReference type="InterPro" id="IPR042251">
    <property type="entry name" value="EutC_C"/>
</dbReference>
<comment type="cofactor">
    <cofactor evidence="5">
        <name>adenosylcob(III)alamin</name>
        <dbReference type="ChEBI" id="CHEBI:18408"/>
    </cofactor>
    <text evidence="5">Binds between the large and small subunits.</text>
</comment>
<dbReference type="GO" id="GO:0006520">
    <property type="term" value="P:amino acid metabolic process"/>
    <property type="evidence" value="ECO:0007669"/>
    <property type="project" value="InterPro"/>
</dbReference>
<dbReference type="EMBL" id="SGOE01000002">
    <property type="protein sequence ID" value="TRB07597.1"/>
    <property type="molecule type" value="Genomic_DNA"/>
</dbReference>
<evidence type="ECO:0000256" key="5">
    <source>
        <dbReference type="HAMAP-Rule" id="MF_00601"/>
    </source>
</evidence>
<dbReference type="InterPro" id="IPR009246">
    <property type="entry name" value="EutC"/>
</dbReference>
<evidence type="ECO:0000256" key="1">
    <source>
        <dbReference type="ARBA" id="ARBA00022628"/>
    </source>
</evidence>
<dbReference type="PANTHER" id="PTHR39330">
    <property type="entry name" value="ETHANOLAMINE AMMONIA-LYASE LIGHT CHAIN"/>
    <property type="match status" value="1"/>
</dbReference>
<dbReference type="GO" id="GO:0008851">
    <property type="term" value="F:ethanolamine ammonia-lyase activity"/>
    <property type="evidence" value="ECO:0007669"/>
    <property type="project" value="UniProtKB-UniRule"/>
</dbReference>
<keyword evidence="2 5" id="KW-0456">Lyase</keyword>
<dbReference type="GO" id="GO:0031471">
    <property type="term" value="C:ethanolamine degradation polyhedral organelle"/>
    <property type="evidence" value="ECO:0007669"/>
    <property type="project" value="UniProtKB-UniRule"/>
</dbReference>
<comment type="subcellular location">
    <subcellularLocation>
        <location evidence="5">Bacterial microcompartment</location>
    </subcellularLocation>
</comment>
<dbReference type="NCBIfam" id="NF003971">
    <property type="entry name" value="PRK05465.1"/>
    <property type="match status" value="1"/>
</dbReference>
<dbReference type="UniPathway" id="UPA00560"/>
<comment type="function">
    <text evidence="5">Catalyzes the deamination of various vicinal amino-alcohols to oxo compounds. Allows this organism to utilize ethanolamine as the sole source of nitrogen and carbon in the presence of external vitamin B12.</text>
</comment>
<comment type="similarity">
    <text evidence="5">Belongs to the EutC family.</text>
</comment>
<sequence>MRDRRSSLVSGPPERLKALRAMTDARVALGRTGASPPTRAVQTFLLDHAQARQAVWRPLDIDGVGRDLRALGADVVHVASRAPDRADYLRRPDLGRALSDEGARALEGRGGGADVALVIADGLSATAVEMNAVPVATALLQALASEGLTVAPITLATQARVALGDDVGAALGAKVAVILIGERPGLSAADSLGAYVTFGPKTGLPDSRRNCVSNIRDGGVPPVEAADKIMILIRAMCQQETSGVALIEFEEPVTALSG</sequence>
<protein>
    <recommendedName>
        <fullName evidence="5">Ethanolamine ammonia-lyase small subunit</fullName>
        <shortName evidence="5">EAL small subunit</shortName>
        <ecNumber evidence="5">4.3.1.7</ecNumber>
    </recommendedName>
</protein>
<dbReference type="AlphaFoldDB" id="A0A546Y3L9"/>
<comment type="catalytic activity">
    <reaction evidence="5">
        <text>ethanolamine = acetaldehyde + NH4(+)</text>
        <dbReference type="Rhea" id="RHEA:15313"/>
        <dbReference type="ChEBI" id="CHEBI:15343"/>
        <dbReference type="ChEBI" id="CHEBI:28938"/>
        <dbReference type="ChEBI" id="CHEBI:57603"/>
        <dbReference type="EC" id="4.3.1.7"/>
    </reaction>
</comment>
<proteinExistence type="inferred from homology"/>
<comment type="pathway">
    <text evidence="5">Amine and polyamine degradation; ethanolamine degradation.</text>
</comment>
<dbReference type="RefSeq" id="WP_142856544.1">
    <property type="nucleotide sequence ID" value="NZ_SGOE01000002.1"/>
</dbReference>
<organism evidence="6 7">
    <name type="scientific">Agrobacterium tumefaciens</name>
    <dbReference type="NCBI Taxonomy" id="358"/>
    <lineage>
        <taxon>Bacteria</taxon>
        <taxon>Pseudomonadati</taxon>
        <taxon>Pseudomonadota</taxon>
        <taxon>Alphaproteobacteria</taxon>
        <taxon>Hyphomicrobiales</taxon>
        <taxon>Rhizobiaceae</taxon>
        <taxon>Rhizobium/Agrobacterium group</taxon>
        <taxon>Agrobacterium</taxon>
        <taxon>Agrobacterium tumefaciens complex</taxon>
    </lineage>
</organism>
<gene>
    <name evidence="5" type="primary">eutC</name>
    <name evidence="6" type="ORF">EXN61_10905</name>
</gene>
<evidence type="ECO:0000256" key="2">
    <source>
        <dbReference type="ARBA" id="ARBA00023239"/>
    </source>
</evidence>
<dbReference type="Proteomes" id="UP000317023">
    <property type="component" value="Unassembled WGS sequence"/>
</dbReference>
<keyword evidence="3 5" id="KW-0170">Cobalt</keyword>
<dbReference type="Gene3D" id="3.40.50.11240">
    <property type="entry name" value="Ethanolamine ammonia-lyase light chain (EutC)"/>
    <property type="match status" value="1"/>
</dbReference>
<feature type="binding site" evidence="5">
    <location>
        <position position="161"/>
    </location>
    <ligand>
        <name>adenosylcob(III)alamin</name>
        <dbReference type="ChEBI" id="CHEBI:18408"/>
    </ligand>
</feature>
<evidence type="ECO:0000313" key="7">
    <source>
        <dbReference type="Proteomes" id="UP000317023"/>
    </source>
</evidence>
<dbReference type="PIRSF" id="PIRSF018982">
    <property type="entry name" value="EutC"/>
    <property type="match status" value="1"/>
</dbReference>
<comment type="subunit">
    <text evidence="5">The basic unit is a heterodimer which dimerizes to form tetramers. The heterotetramers trimerize; 6 large subunits form a core ring with 6 small subunits projecting outwards.</text>
</comment>
<feature type="binding site" evidence="5">
    <location>
        <position position="211"/>
    </location>
    <ligand>
        <name>adenosylcob(III)alamin</name>
        <dbReference type="ChEBI" id="CHEBI:18408"/>
    </ligand>
</feature>
<dbReference type="GO" id="GO:0009350">
    <property type="term" value="C:ethanolamine ammonia-lyase complex"/>
    <property type="evidence" value="ECO:0007669"/>
    <property type="project" value="UniProtKB-UniRule"/>
</dbReference>
<feature type="binding site" evidence="5">
    <location>
        <position position="182"/>
    </location>
    <ligand>
        <name>adenosylcob(III)alamin</name>
        <dbReference type="ChEBI" id="CHEBI:18408"/>
    </ligand>
</feature>
<dbReference type="HAMAP" id="MF_00601">
    <property type="entry name" value="EutC"/>
    <property type="match status" value="1"/>
</dbReference>
<accession>A0A546Y3L9</accession>
<dbReference type="GO" id="GO:0046336">
    <property type="term" value="P:ethanolamine catabolic process"/>
    <property type="evidence" value="ECO:0007669"/>
    <property type="project" value="UniProtKB-UniRule"/>
</dbReference>
<reference evidence="6 7" key="1">
    <citation type="journal article" date="2019" name="Appl. Microbiol. Biotechnol.">
        <title>Differential efficiency of wild type rhizogenic strains for rol gene transformation of plants.</title>
        <authorList>
            <person name="Desmet S."/>
            <person name="De Keyser E."/>
            <person name="Van Vaerenbergh J."/>
            <person name="Baeyen S."/>
            <person name="Van Huylenbroeck J."/>
            <person name="Geelen D."/>
            <person name="Dhooghe E."/>
        </authorList>
    </citation>
    <scope>NUCLEOTIDE SEQUENCE [LARGE SCALE GENOMIC DNA]</scope>
    <source>
        <strain evidence="6 7">MAFF210266</strain>
    </source>
</reference>
<comment type="caution">
    <text evidence="6">The sequence shown here is derived from an EMBL/GenBank/DDBJ whole genome shotgun (WGS) entry which is preliminary data.</text>
</comment>
<dbReference type="PANTHER" id="PTHR39330:SF1">
    <property type="entry name" value="ETHANOLAMINE AMMONIA-LYASE SMALL SUBUNIT"/>
    <property type="match status" value="1"/>
</dbReference>
<name>A0A546Y3L9_AGRTU</name>
<keyword evidence="1 5" id="KW-0846">Cobalamin</keyword>
<dbReference type="InterPro" id="IPR042255">
    <property type="entry name" value="EutC_N"/>
</dbReference>
<evidence type="ECO:0000256" key="3">
    <source>
        <dbReference type="ARBA" id="ARBA00023285"/>
    </source>
</evidence>
<dbReference type="GO" id="GO:0031419">
    <property type="term" value="F:cobalamin binding"/>
    <property type="evidence" value="ECO:0007669"/>
    <property type="project" value="UniProtKB-UniRule"/>
</dbReference>
<keyword evidence="4 5" id="KW-1283">Bacterial microcompartment</keyword>
<dbReference type="Gene3D" id="1.10.30.40">
    <property type="entry name" value="Ethanolamine ammonia-lyase light chain (EutC), N-terminal domain"/>
    <property type="match status" value="1"/>
</dbReference>
<dbReference type="EC" id="4.3.1.7" evidence="5"/>
<evidence type="ECO:0000256" key="4">
    <source>
        <dbReference type="ARBA" id="ARBA00024446"/>
    </source>
</evidence>
<evidence type="ECO:0000313" key="6">
    <source>
        <dbReference type="EMBL" id="TRB07597.1"/>
    </source>
</evidence>